<gene>
    <name evidence="14" type="ORF">TCAL_00492</name>
</gene>
<evidence type="ECO:0000256" key="5">
    <source>
        <dbReference type="ARBA" id="ARBA00022771"/>
    </source>
</evidence>
<dbReference type="PROSITE" id="PS00028">
    <property type="entry name" value="ZINC_FINGER_C2H2_1"/>
    <property type="match status" value="4"/>
</dbReference>
<organism evidence="14 15">
    <name type="scientific">Tigriopus californicus</name>
    <name type="common">Marine copepod</name>
    <dbReference type="NCBI Taxonomy" id="6832"/>
    <lineage>
        <taxon>Eukaryota</taxon>
        <taxon>Metazoa</taxon>
        <taxon>Ecdysozoa</taxon>
        <taxon>Arthropoda</taxon>
        <taxon>Crustacea</taxon>
        <taxon>Multicrustacea</taxon>
        <taxon>Hexanauplia</taxon>
        <taxon>Copepoda</taxon>
        <taxon>Harpacticoida</taxon>
        <taxon>Harpacticidae</taxon>
        <taxon>Tigriopus</taxon>
    </lineage>
</organism>
<dbReference type="GO" id="GO:0005634">
    <property type="term" value="C:nucleus"/>
    <property type="evidence" value="ECO:0007669"/>
    <property type="project" value="UniProtKB-SubCell"/>
</dbReference>
<feature type="region of interest" description="Disordered" evidence="12">
    <location>
        <begin position="145"/>
        <end position="166"/>
    </location>
</feature>
<evidence type="ECO:0000256" key="1">
    <source>
        <dbReference type="ARBA" id="ARBA00004123"/>
    </source>
</evidence>
<accession>A0A553NDL5</accession>
<name>A0A553NDL5_TIGCA</name>
<keyword evidence="15" id="KW-1185">Reference proteome</keyword>
<proteinExistence type="inferred from homology"/>
<feature type="domain" description="C2H2-type" evidence="13">
    <location>
        <begin position="199"/>
        <end position="226"/>
    </location>
</feature>
<dbReference type="GO" id="GO:0000978">
    <property type="term" value="F:RNA polymerase II cis-regulatory region sequence-specific DNA binding"/>
    <property type="evidence" value="ECO:0007669"/>
    <property type="project" value="TreeGrafter"/>
</dbReference>
<dbReference type="PANTHER" id="PTHR23235:SF120">
    <property type="entry name" value="KRUPPEL-LIKE FACTOR 15"/>
    <property type="match status" value="1"/>
</dbReference>
<evidence type="ECO:0000256" key="10">
    <source>
        <dbReference type="ARBA" id="ARBA00023242"/>
    </source>
</evidence>
<protein>
    <recommendedName>
        <fullName evidence="13">C2H2-type domain-containing protein</fullName>
    </recommendedName>
</protein>
<keyword evidence="10" id="KW-0539">Nucleus</keyword>
<dbReference type="STRING" id="6832.A0A553NDL5"/>
<dbReference type="AlphaFoldDB" id="A0A553NDL5"/>
<feature type="domain" description="C2H2-type" evidence="13">
    <location>
        <begin position="255"/>
        <end position="284"/>
    </location>
</feature>
<evidence type="ECO:0000256" key="2">
    <source>
        <dbReference type="ARBA" id="ARBA00006991"/>
    </source>
</evidence>
<evidence type="ECO:0000256" key="12">
    <source>
        <dbReference type="SAM" id="MobiDB-lite"/>
    </source>
</evidence>
<dbReference type="PANTHER" id="PTHR23235">
    <property type="entry name" value="KRUEPPEL-LIKE TRANSCRIPTION FACTOR"/>
    <property type="match status" value="1"/>
</dbReference>
<evidence type="ECO:0000256" key="4">
    <source>
        <dbReference type="ARBA" id="ARBA00022737"/>
    </source>
</evidence>
<evidence type="ECO:0000259" key="13">
    <source>
        <dbReference type="PROSITE" id="PS50157"/>
    </source>
</evidence>
<evidence type="ECO:0000256" key="9">
    <source>
        <dbReference type="ARBA" id="ARBA00023163"/>
    </source>
</evidence>
<evidence type="ECO:0000256" key="8">
    <source>
        <dbReference type="ARBA" id="ARBA00023125"/>
    </source>
</evidence>
<dbReference type="GO" id="GO:0008270">
    <property type="term" value="F:zinc ion binding"/>
    <property type="evidence" value="ECO:0007669"/>
    <property type="project" value="UniProtKB-KW"/>
</dbReference>
<comment type="similarity">
    <text evidence="2">Belongs to the krueppel C2H2-type zinc-finger protein family.</text>
</comment>
<dbReference type="InterPro" id="IPR036236">
    <property type="entry name" value="Znf_C2H2_sf"/>
</dbReference>
<dbReference type="FunFam" id="3.30.160.60:FF:000045">
    <property type="entry name" value="ZFP69 zinc finger protein B"/>
    <property type="match status" value="1"/>
</dbReference>
<dbReference type="FunFam" id="3.30.160.60:FF:000188">
    <property type="entry name" value="Zinc finger protein 787"/>
    <property type="match status" value="1"/>
</dbReference>
<dbReference type="FunFam" id="3.30.160.60:FF:000325">
    <property type="entry name" value="ZFP90 zinc finger protein"/>
    <property type="match status" value="1"/>
</dbReference>
<evidence type="ECO:0000256" key="3">
    <source>
        <dbReference type="ARBA" id="ARBA00022723"/>
    </source>
</evidence>
<dbReference type="FunFam" id="3.30.160.60:FF:000710">
    <property type="entry name" value="Zinc finger protein 768"/>
    <property type="match status" value="1"/>
</dbReference>
<feature type="region of interest" description="Disordered" evidence="12">
    <location>
        <begin position="275"/>
        <end position="299"/>
    </location>
</feature>
<keyword evidence="8" id="KW-0238">DNA-binding</keyword>
<reference evidence="14 15" key="1">
    <citation type="journal article" date="2018" name="Nat. Ecol. Evol.">
        <title>Genomic signatures of mitonuclear coevolution across populations of Tigriopus californicus.</title>
        <authorList>
            <person name="Barreto F.S."/>
            <person name="Watson E.T."/>
            <person name="Lima T.G."/>
            <person name="Willett C.S."/>
            <person name="Edmands S."/>
            <person name="Li W."/>
            <person name="Burton R.S."/>
        </authorList>
    </citation>
    <scope>NUCLEOTIDE SEQUENCE [LARGE SCALE GENOMIC DNA]</scope>
    <source>
        <strain evidence="14 15">San Diego</strain>
    </source>
</reference>
<comment type="caution">
    <text evidence="14">The sequence shown here is derived from an EMBL/GenBank/DDBJ whole genome shotgun (WGS) entry which is preliminary data.</text>
</comment>
<feature type="domain" description="C2H2-type" evidence="13">
    <location>
        <begin position="170"/>
        <end position="197"/>
    </location>
</feature>
<dbReference type="InterPro" id="IPR013087">
    <property type="entry name" value="Znf_C2H2_type"/>
</dbReference>
<keyword evidence="4" id="KW-0677">Repeat</keyword>
<evidence type="ECO:0000313" key="15">
    <source>
        <dbReference type="Proteomes" id="UP000318571"/>
    </source>
</evidence>
<evidence type="ECO:0000313" key="14">
    <source>
        <dbReference type="EMBL" id="TRY63527.1"/>
    </source>
</evidence>
<feature type="domain" description="C2H2-type" evidence="13">
    <location>
        <begin position="227"/>
        <end position="254"/>
    </location>
</feature>
<evidence type="ECO:0000256" key="11">
    <source>
        <dbReference type="PROSITE-ProRule" id="PRU00042"/>
    </source>
</evidence>
<dbReference type="EMBL" id="VCGU01000458">
    <property type="protein sequence ID" value="TRY63527.1"/>
    <property type="molecule type" value="Genomic_DNA"/>
</dbReference>
<comment type="subcellular location">
    <subcellularLocation>
        <location evidence="1">Nucleus</location>
    </subcellularLocation>
</comment>
<dbReference type="SUPFAM" id="SSF57667">
    <property type="entry name" value="beta-beta-alpha zinc fingers"/>
    <property type="match status" value="2"/>
</dbReference>
<evidence type="ECO:0000256" key="6">
    <source>
        <dbReference type="ARBA" id="ARBA00022833"/>
    </source>
</evidence>
<sequence>MSQFSSASVGSNASTPTVAIATKSGAKIVGPGGTLIQVPNHSVGLSNHQVGGHVVVSSGSAVEMSGESIQLMSGSLPTSNLYVNYPHTMWEKDAEGNRVQIIKQEDGVNPDDILSQATASIKQEPNANGVIIRTISNAEQASELGVMPPTPQRKQPTQVGPDGQPLPRPHVCEVCQKTFVKREHLTKHLRIHKNDNKRYSCEYCQKAFRDRYELVRHTRRHTGDFPFRCETCGKGFLRRERYVTHVRIHTGEKPFVCAVCSRGYRDKRELRKHQITHNHSGQSAPIPGVQPTPQPSTSAGTGVGNMNPVASPNPQMNVSHTLGSPETKTIIVQQSIALPNQPVPRELLNLNGNVQQVVQQCQWFWSSVLLCNAWLCSVQHLI</sequence>
<dbReference type="PROSITE" id="PS50157">
    <property type="entry name" value="ZINC_FINGER_C2H2_2"/>
    <property type="match status" value="4"/>
</dbReference>
<keyword evidence="9" id="KW-0804">Transcription</keyword>
<dbReference type="Proteomes" id="UP000318571">
    <property type="component" value="Chromosome 10"/>
</dbReference>
<keyword evidence="6" id="KW-0862">Zinc</keyword>
<dbReference type="Pfam" id="PF00096">
    <property type="entry name" value="zf-C2H2"/>
    <property type="match status" value="3"/>
</dbReference>
<keyword evidence="7" id="KW-0805">Transcription regulation</keyword>
<dbReference type="GO" id="GO:0000981">
    <property type="term" value="F:DNA-binding transcription factor activity, RNA polymerase II-specific"/>
    <property type="evidence" value="ECO:0007669"/>
    <property type="project" value="TreeGrafter"/>
</dbReference>
<dbReference type="Gene3D" id="3.30.160.60">
    <property type="entry name" value="Classic Zinc Finger"/>
    <property type="match status" value="4"/>
</dbReference>
<dbReference type="SMART" id="SM00355">
    <property type="entry name" value="ZnF_C2H2"/>
    <property type="match status" value="4"/>
</dbReference>
<evidence type="ECO:0000256" key="7">
    <source>
        <dbReference type="ARBA" id="ARBA00023015"/>
    </source>
</evidence>
<keyword evidence="5 11" id="KW-0863">Zinc-finger</keyword>
<keyword evidence="3" id="KW-0479">Metal-binding</keyword>